<dbReference type="EMBL" id="BAET01000013">
    <property type="protein sequence ID" value="GAB55471.1"/>
    <property type="molecule type" value="Genomic_DNA"/>
</dbReference>
<proteinExistence type="predicted"/>
<name>H5TAZ4_9ALTE</name>
<reference evidence="1 2" key="1">
    <citation type="journal article" date="2012" name="J. Bacteriol.">
        <title>Genome sequence of proteorhodopsin-containing sea ice bacterium Glaciecola punicea ACAM 611T.</title>
        <authorList>
            <person name="Qin Q.-L."/>
            <person name="Xie B.-B."/>
            <person name="Shu Y.-L."/>
            <person name="Rong J.-C."/>
            <person name="Zhao D.-L."/>
            <person name="Zhang X.-Y."/>
            <person name="Chen X.-L."/>
            <person name="Zhou B.-C."/>
            <person name="Zhanga Y.-Z."/>
        </authorList>
    </citation>
    <scope>NUCLEOTIDE SEQUENCE [LARGE SCALE GENOMIC DNA]</scope>
    <source>
        <strain evidence="1 2">ACAM 611</strain>
    </source>
</reference>
<keyword evidence="2" id="KW-1185">Reference proteome</keyword>
<accession>H5TAZ4</accession>
<sequence>MPIVKGKAQLLTQGARIYIPYSNYARQQRLNFLPLPHKQVSLREGVTAPDLCSISPSSITPFPVYVTAPTNG</sequence>
<dbReference type="AlphaFoldDB" id="H5TAZ4"/>
<evidence type="ECO:0000313" key="2">
    <source>
        <dbReference type="Proteomes" id="UP000053586"/>
    </source>
</evidence>
<dbReference type="STRING" id="56804.BAE46_05615"/>
<evidence type="ECO:0000313" key="1">
    <source>
        <dbReference type="EMBL" id="GAB55471.1"/>
    </source>
</evidence>
<gene>
    <name evidence="1" type="ORF">GPUN_1347</name>
</gene>
<protein>
    <submittedName>
        <fullName evidence="1">Uncharacterized protein</fullName>
    </submittedName>
</protein>
<organism evidence="1 2">
    <name type="scientific">Glaciecola punicea ACAM 611</name>
    <dbReference type="NCBI Taxonomy" id="1121923"/>
    <lineage>
        <taxon>Bacteria</taxon>
        <taxon>Pseudomonadati</taxon>
        <taxon>Pseudomonadota</taxon>
        <taxon>Gammaproteobacteria</taxon>
        <taxon>Alteromonadales</taxon>
        <taxon>Alteromonadaceae</taxon>
        <taxon>Glaciecola</taxon>
    </lineage>
</organism>
<comment type="caution">
    <text evidence="1">The sequence shown here is derived from an EMBL/GenBank/DDBJ whole genome shotgun (WGS) entry which is preliminary data.</text>
</comment>
<reference evidence="1 2" key="2">
    <citation type="journal article" date="2017" name="Antonie Van Leeuwenhoek">
        <title>Rhizobium rhizosphaerae sp. nov., a novel species isolated from rice rhizosphere.</title>
        <authorList>
            <person name="Zhao J.J."/>
            <person name="Zhang J."/>
            <person name="Zhang R.J."/>
            <person name="Zhang C.W."/>
            <person name="Yin H.Q."/>
            <person name="Zhang X.X."/>
        </authorList>
    </citation>
    <scope>NUCLEOTIDE SEQUENCE [LARGE SCALE GENOMIC DNA]</scope>
    <source>
        <strain evidence="1 2">ACAM 611</strain>
    </source>
</reference>
<dbReference type="Proteomes" id="UP000053586">
    <property type="component" value="Unassembled WGS sequence"/>
</dbReference>